<dbReference type="InterPro" id="IPR001387">
    <property type="entry name" value="Cro/C1-type_HTH"/>
</dbReference>
<dbReference type="CDD" id="cd00093">
    <property type="entry name" value="HTH_XRE"/>
    <property type="match status" value="1"/>
</dbReference>
<accession>A0AAF0BF15</accession>
<dbReference type="AlphaFoldDB" id="A0AAF0BF15"/>
<evidence type="ECO:0000313" key="2">
    <source>
        <dbReference type="EMBL" id="WCG38383.1"/>
    </source>
</evidence>
<evidence type="ECO:0000259" key="1">
    <source>
        <dbReference type="PROSITE" id="PS50943"/>
    </source>
</evidence>
<proteinExistence type="predicted"/>
<name>A0AAF0BF15_9LACT</name>
<dbReference type="RefSeq" id="WP_271736408.1">
    <property type="nucleotide sequence ID" value="NZ_CP116590.1"/>
</dbReference>
<dbReference type="EMBL" id="CP116590">
    <property type="protein sequence ID" value="WCG38383.1"/>
    <property type="molecule type" value="Genomic_DNA"/>
</dbReference>
<reference evidence="2" key="1">
    <citation type="submission" date="2023-01" db="EMBL/GenBank/DDBJ databases">
        <title>Oxazolidinone resistance genes in florfenicol resistant enterococci from beef cattle and veal calves at slaughter.</title>
        <authorList>
            <person name="Biggel M."/>
        </authorList>
    </citation>
    <scope>NUCLEOTIDE SEQUENCE</scope>
    <source>
        <strain evidence="2">K79-1</strain>
    </source>
</reference>
<sequence>MNSDAVKAKIVFNGMKIDEFISLVNHELSNNGYSGMSRSTYYKNLRGEQEFSRSEIQAISKVLNLSDEEVLNIFFDE</sequence>
<dbReference type="PROSITE" id="PS50943">
    <property type="entry name" value="HTH_CROC1"/>
    <property type="match status" value="1"/>
</dbReference>
<protein>
    <submittedName>
        <fullName evidence="2">Helix-turn-helix transcriptional regulator</fullName>
    </submittedName>
</protein>
<feature type="domain" description="HTH cro/C1-type" evidence="1">
    <location>
        <begin position="34"/>
        <end position="70"/>
    </location>
</feature>
<gene>
    <name evidence="2" type="ORF">PML80_03415</name>
</gene>
<evidence type="ECO:0000313" key="3">
    <source>
        <dbReference type="Proteomes" id="UP001179483"/>
    </source>
</evidence>
<dbReference type="Proteomes" id="UP001179483">
    <property type="component" value="Chromosome"/>
</dbReference>
<organism evidence="2 3">
    <name type="scientific">Aerococcus urinaeequi</name>
    <dbReference type="NCBI Taxonomy" id="51665"/>
    <lineage>
        <taxon>Bacteria</taxon>
        <taxon>Bacillati</taxon>
        <taxon>Bacillota</taxon>
        <taxon>Bacilli</taxon>
        <taxon>Lactobacillales</taxon>
        <taxon>Aerococcaceae</taxon>
        <taxon>Aerococcus</taxon>
    </lineage>
</organism>